<name>A0A060T0U5_BLAAD</name>
<dbReference type="InterPro" id="IPR014748">
    <property type="entry name" value="Enoyl-CoA_hydra_C"/>
</dbReference>
<dbReference type="EC" id="4.2.1.17" evidence="2"/>
<keyword evidence="4" id="KW-0443">Lipid metabolism</keyword>
<dbReference type="PROSITE" id="PS00166">
    <property type="entry name" value="ENOYL_COA_HYDRATASE"/>
    <property type="match status" value="1"/>
</dbReference>
<evidence type="ECO:0000256" key="6">
    <source>
        <dbReference type="ARBA" id="ARBA00073937"/>
    </source>
</evidence>
<dbReference type="AlphaFoldDB" id="A0A060T0U5"/>
<evidence type="ECO:0000256" key="4">
    <source>
        <dbReference type="ARBA" id="ARBA00023098"/>
    </source>
</evidence>
<keyword evidence="3" id="KW-0276">Fatty acid metabolism</keyword>
<dbReference type="Pfam" id="PF00378">
    <property type="entry name" value="ECH_1"/>
    <property type="match status" value="1"/>
</dbReference>
<evidence type="ECO:0000256" key="5">
    <source>
        <dbReference type="ARBA" id="ARBA00023239"/>
    </source>
</evidence>
<dbReference type="Gene3D" id="1.10.12.10">
    <property type="entry name" value="Lyase 2-enoyl-coa Hydratase, Chain A, domain 2"/>
    <property type="match status" value="1"/>
</dbReference>
<dbReference type="FunFam" id="3.90.226.10:FF:000019">
    <property type="entry name" value="Enoyl-CoA hydratase, mitochondrial"/>
    <property type="match status" value="1"/>
</dbReference>
<dbReference type="FunFam" id="1.10.12.10:FF:000001">
    <property type="entry name" value="Probable enoyl-CoA hydratase, mitochondrial"/>
    <property type="match status" value="1"/>
</dbReference>
<comment type="similarity">
    <text evidence="1 7">Belongs to the enoyl-CoA hydratase/isomerase family.</text>
</comment>
<evidence type="ECO:0000313" key="8">
    <source>
        <dbReference type="EMBL" id="CDP34578.1"/>
    </source>
</evidence>
<dbReference type="PANTHER" id="PTHR11941:SF54">
    <property type="entry name" value="ENOYL-COA HYDRATASE, MITOCHONDRIAL"/>
    <property type="match status" value="1"/>
</dbReference>
<dbReference type="InterPro" id="IPR029045">
    <property type="entry name" value="ClpP/crotonase-like_dom_sf"/>
</dbReference>
<reference evidence="8" key="1">
    <citation type="submission" date="2014-02" db="EMBL/GenBank/DDBJ databases">
        <authorList>
            <person name="Genoscope - CEA"/>
        </authorList>
    </citation>
    <scope>NUCLEOTIDE SEQUENCE</scope>
    <source>
        <strain evidence="8">LS3</strain>
    </source>
</reference>
<evidence type="ECO:0000256" key="2">
    <source>
        <dbReference type="ARBA" id="ARBA00012076"/>
    </source>
</evidence>
<dbReference type="Gene3D" id="3.90.226.10">
    <property type="entry name" value="2-enoyl-CoA Hydratase, Chain A, domain 1"/>
    <property type="match status" value="1"/>
</dbReference>
<dbReference type="InterPro" id="IPR018376">
    <property type="entry name" value="Enoyl-CoA_hyd/isom_CS"/>
</dbReference>
<evidence type="ECO:0000256" key="1">
    <source>
        <dbReference type="ARBA" id="ARBA00005254"/>
    </source>
</evidence>
<dbReference type="SUPFAM" id="SSF52096">
    <property type="entry name" value="ClpP/crotonase"/>
    <property type="match status" value="1"/>
</dbReference>
<dbReference type="InterPro" id="IPR001753">
    <property type="entry name" value="Enoyl-CoA_hydra/iso"/>
</dbReference>
<gene>
    <name evidence="8" type="ORF">GNLVRS02_ARAD1C15686g</name>
</gene>
<proteinExistence type="inferred from homology"/>
<dbReference type="GO" id="GO:0005739">
    <property type="term" value="C:mitochondrion"/>
    <property type="evidence" value="ECO:0007669"/>
    <property type="project" value="TreeGrafter"/>
</dbReference>
<sequence length="289" mass="30784">MFTTTAVRTVLHTPLRAAAMPLRATVRMYSSAGSYEHIIVSKPASGVRLVTLNRPKALNALCTPLIDELNHALGSAEKDPEIGAVVITGSEKAFAAGADIKEMKDKTFADVYANDFIASWQQGGVRKPVIAAVNGFALGGGCELAMMADIIYAGEKATFGQPEIKLGVIPGAGGTQRLPLLIGKSRAAELILTGRNFSAAEALEWGLVSKVFPADQLVNEAVKTASEIAAYSPLAVKAAKEAINEGYQLPLDQGLKYERRVFHSLFGSKDQKEGMTAFAEKRKANFTGE</sequence>
<protein>
    <recommendedName>
        <fullName evidence="6">Probable enoyl-CoA hydratase, mitochondrial</fullName>
        <ecNumber evidence="2">4.2.1.17</ecNumber>
    </recommendedName>
</protein>
<organism evidence="8">
    <name type="scientific">Blastobotrys adeninivorans</name>
    <name type="common">Yeast</name>
    <name type="synonym">Arxula adeninivorans</name>
    <dbReference type="NCBI Taxonomy" id="409370"/>
    <lineage>
        <taxon>Eukaryota</taxon>
        <taxon>Fungi</taxon>
        <taxon>Dikarya</taxon>
        <taxon>Ascomycota</taxon>
        <taxon>Saccharomycotina</taxon>
        <taxon>Dipodascomycetes</taxon>
        <taxon>Dipodascales</taxon>
        <taxon>Trichomonascaceae</taxon>
        <taxon>Blastobotrys</taxon>
    </lineage>
</organism>
<dbReference type="PANTHER" id="PTHR11941">
    <property type="entry name" value="ENOYL-COA HYDRATASE-RELATED"/>
    <property type="match status" value="1"/>
</dbReference>
<evidence type="ECO:0000256" key="7">
    <source>
        <dbReference type="RuleBase" id="RU003707"/>
    </source>
</evidence>
<dbReference type="PhylomeDB" id="A0A060T0U5"/>
<dbReference type="EMBL" id="HG937693">
    <property type="protein sequence ID" value="CDP34578.1"/>
    <property type="molecule type" value="Genomic_DNA"/>
</dbReference>
<evidence type="ECO:0000256" key="3">
    <source>
        <dbReference type="ARBA" id="ARBA00022832"/>
    </source>
</evidence>
<dbReference type="GO" id="GO:0004300">
    <property type="term" value="F:enoyl-CoA hydratase activity"/>
    <property type="evidence" value="ECO:0007669"/>
    <property type="project" value="UniProtKB-EC"/>
</dbReference>
<reference evidence="8" key="2">
    <citation type="submission" date="2014-06" db="EMBL/GenBank/DDBJ databases">
        <title>The complete genome of Blastobotrys (Arxula) adeninivorans LS3 - a yeast of biotechnological interest.</title>
        <authorList>
            <person name="Kunze G."/>
            <person name="Gaillardin C."/>
            <person name="Czernicka M."/>
            <person name="Durrens P."/>
            <person name="Martin T."/>
            <person name="Boer E."/>
            <person name="Gabaldon T."/>
            <person name="Cruz J."/>
            <person name="Talla E."/>
            <person name="Marck C."/>
            <person name="Goffeau A."/>
            <person name="Barbe V."/>
            <person name="Baret P."/>
            <person name="Baronian K."/>
            <person name="Beier S."/>
            <person name="Bleykasten C."/>
            <person name="Bode R."/>
            <person name="Casaregola S."/>
            <person name="Despons L."/>
            <person name="Fairhead C."/>
            <person name="Giersberg M."/>
            <person name="Gierski P."/>
            <person name="Hahnel U."/>
            <person name="Hartmann A."/>
            <person name="Jankowska D."/>
            <person name="Jubin C."/>
            <person name="Jung P."/>
            <person name="Lafontaine I."/>
            <person name="Leh-Louis V."/>
            <person name="Lemaire M."/>
            <person name="Marcet-Houben M."/>
            <person name="Mascher M."/>
            <person name="Morel G."/>
            <person name="Richard G.-F."/>
            <person name="Riechen J."/>
            <person name="Sacerdot C."/>
            <person name="Sarkar A."/>
            <person name="Savel G."/>
            <person name="Schacherer J."/>
            <person name="Sherman D."/>
            <person name="Straub M.-L."/>
            <person name="Stein N."/>
            <person name="Thierry A."/>
            <person name="Trautwein-Schult A."/>
            <person name="Westhof E."/>
            <person name="Worch S."/>
            <person name="Dujon B."/>
            <person name="Souciet J.-L."/>
            <person name="Wincker P."/>
            <person name="Scholz U."/>
            <person name="Neuveglise N."/>
        </authorList>
    </citation>
    <scope>NUCLEOTIDE SEQUENCE</scope>
    <source>
        <strain evidence="8">LS3</strain>
    </source>
</reference>
<dbReference type="GO" id="GO:0006635">
    <property type="term" value="P:fatty acid beta-oxidation"/>
    <property type="evidence" value="ECO:0007669"/>
    <property type="project" value="TreeGrafter"/>
</dbReference>
<keyword evidence="5" id="KW-0456">Lyase</keyword>
<dbReference type="CDD" id="cd06558">
    <property type="entry name" value="crotonase-like"/>
    <property type="match status" value="1"/>
</dbReference>
<accession>A0A060T0U5</accession>